<dbReference type="EC" id="3.5.1.28" evidence="2"/>
<evidence type="ECO:0000256" key="3">
    <source>
        <dbReference type="ARBA" id="ARBA00022801"/>
    </source>
</evidence>
<proteinExistence type="predicted"/>
<dbReference type="InterPro" id="IPR023346">
    <property type="entry name" value="Lysozyme-like_dom_sf"/>
</dbReference>
<name>A0A1H8QBU1_9ACTN</name>
<dbReference type="Proteomes" id="UP000181951">
    <property type="component" value="Unassembled WGS sequence"/>
</dbReference>
<dbReference type="CDD" id="cd06583">
    <property type="entry name" value="PGRP"/>
    <property type="match status" value="1"/>
</dbReference>
<dbReference type="GO" id="GO:0009253">
    <property type="term" value="P:peptidoglycan catabolic process"/>
    <property type="evidence" value="ECO:0007669"/>
    <property type="project" value="InterPro"/>
</dbReference>
<dbReference type="GO" id="GO:0009254">
    <property type="term" value="P:peptidoglycan turnover"/>
    <property type="evidence" value="ECO:0007669"/>
    <property type="project" value="TreeGrafter"/>
</dbReference>
<dbReference type="AlphaFoldDB" id="A0A1H8QBU1"/>
<keyword evidence="4" id="KW-0961">Cell wall biogenesis/degradation</keyword>
<evidence type="ECO:0000259" key="5">
    <source>
        <dbReference type="SMART" id="SM00644"/>
    </source>
</evidence>
<keyword evidence="7" id="KW-1185">Reference proteome</keyword>
<dbReference type="Pfam" id="PF01510">
    <property type="entry name" value="Amidase_2"/>
    <property type="match status" value="1"/>
</dbReference>
<dbReference type="SUPFAM" id="SSF53955">
    <property type="entry name" value="Lysozyme-like"/>
    <property type="match status" value="1"/>
</dbReference>
<dbReference type="GO" id="GO:0071555">
    <property type="term" value="P:cell wall organization"/>
    <property type="evidence" value="ECO:0007669"/>
    <property type="project" value="UniProtKB-KW"/>
</dbReference>
<sequence>MIREPVAKGMPIDRYPLEAAVQGSAPPNDRRRGRRLPRTVTAVAATAALLPVFGTAHAAEPAQDGAAGSLQQAFSAAAQQYQVPQSVLLGVSYLESRWDTHPGMPSVSGGYGPMHLTDARTALAQFPQQGLGDGGDDGRGDASRPLITKATAEAPDVAALPATLTTLDRAASLTGMSADSLRGDAAVNVQGGAALLADTQKSLGEPLSSDPADWYAAVSRYSGASDEQTAASFADDVFDVIKQGQARTTDTGDQVRLAADPSLAPASGQATRMGLPKANDAGTECPPGLGCEWVPAPYQSLGTDPGDYGNYDKANRPADQKIDTIVIHDTEGYWDTAMQLVQDPSYLAWHYTVRSSDGHVAQHVQTKDVGWHAGNWYTNAKSIGIEHEGFLVDPGTWYTEAMYRSSARLVRYLAGKYGIPLNRQHILGHDNVPGPTASYISGMHTDPGPYWDWAHYMELLGAPVHATAGPWGGIVTIDPDFESNQPLYTGCVTAGDTCPAYGSEAVRLYTAPSTDAPLVKDIGLHGATGASTTGVNDVGARASTGQQYAVADRQGDWTAIWYLGQEAWFYNPENHPTAVNAVGAVITPKAGLASVPVYGRAYPEASAYPSDVPVQGIYAMPYTIAAGQRYVVGNVVPGEYYYAVTYDTSTSHKVVRGKQLYYEIQLGHRVEYVRADDVTLLPSTTRAAK</sequence>
<dbReference type="SMART" id="SM00644">
    <property type="entry name" value="Ami_2"/>
    <property type="match status" value="1"/>
</dbReference>
<evidence type="ECO:0000256" key="1">
    <source>
        <dbReference type="ARBA" id="ARBA00001561"/>
    </source>
</evidence>
<dbReference type="Gene3D" id="3.40.80.10">
    <property type="entry name" value="Peptidoglycan recognition protein-like"/>
    <property type="match status" value="1"/>
</dbReference>
<dbReference type="SUPFAM" id="SSF55846">
    <property type="entry name" value="N-acetylmuramoyl-L-alanine amidase-like"/>
    <property type="match status" value="1"/>
</dbReference>
<dbReference type="GO" id="GO:0008745">
    <property type="term" value="F:N-acetylmuramoyl-L-alanine amidase activity"/>
    <property type="evidence" value="ECO:0007669"/>
    <property type="project" value="UniProtKB-EC"/>
</dbReference>
<organism evidence="6 7">
    <name type="scientific">Actinacidiphila rubida</name>
    <dbReference type="NCBI Taxonomy" id="310780"/>
    <lineage>
        <taxon>Bacteria</taxon>
        <taxon>Bacillati</taxon>
        <taxon>Actinomycetota</taxon>
        <taxon>Actinomycetes</taxon>
        <taxon>Kitasatosporales</taxon>
        <taxon>Streptomycetaceae</taxon>
        <taxon>Actinacidiphila</taxon>
    </lineage>
</organism>
<dbReference type="InterPro" id="IPR036505">
    <property type="entry name" value="Amidase/PGRP_sf"/>
</dbReference>
<comment type="catalytic activity">
    <reaction evidence="1">
        <text>Hydrolyzes the link between N-acetylmuramoyl residues and L-amino acid residues in certain cell-wall glycopeptides.</text>
        <dbReference type="EC" id="3.5.1.28"/>
    </reaction>
</comment>
<gene>
    <name evidence="6" type="ORF">SAMN05216267_102932</name>
</gene>
<dbReference type="PANTHER" id="PTHR30417">
    <property type="entry name" value="N-ACETYLMURAMOYL-L-ALANINE AMIDASE AMID"/>
    <property type="match status" value="1"/>
</dbReference>
<keyword evidence="3" id="KW-0378">Hydrolase</keyword>
<dbReference type="InterPro" id="IPR002502">
    <property type="entry name" value="Amidase_domain"/>
</dbReference>
<protein>
    <recommendedName>
        <fullName evidence="2">N-acetylmuramoyl-L-alanine amidase</fullName>
        <ecNumber evidence="2">3.5.1.28</ecNumber>
    </recommendedName>
</protein>
<dbReference type="InterPro" id="IPR051206">
    <property type="entry name" value="NAMLAA_amidase_2"/>
</dbReference>
<evidence type="ECO:0000256" key="2">
    <source>
        <dbReference type="ARBA" id="ARBA00011901"/>
    </source>
</evidence>
<evidence type="ECO:0000313" key="6">
    <source>
        <dbReference type="EMBL" id="SEO51695.1"/>
    </source>
</evidence>
<feature type="domain" description="N-acetylmuramoyl-L-alanine amidase" evidence="5">
    <location>
        <begin position="311"/>
        <end position="448"/>
    </location>
</feature>
<accession>A0A1H8QBU1</accession>
<evidence type="ECO:0000256" key="4">
    <source>
        <dbReference type="ARBA" id="ARBA00023316"/>
    </source>
</evidence>
<evidence type="ECO:0000313" key="7">
    <source>
        <dbReference type="Proteomes" id="UP000181951"/>
    </source>
</evidence>
<dbReference type="STRING" id="310780.SAMN05216267_102932"/>
<dbReference type="FunFam" id="3.40.80.10:FF:000006">
    <property type="entry name" value="N-acetylmuramoyl-L-alanine amidase"/>
    <property type="match status" value="1"/>
</dbReference>
<dbReference type="EMBL" id="FODD01000029">
    <property type="protein sequence ID" value="SEO51695.1"/>
    <property type="molecule type" value="Genomic_DNA"/>
</dbReference>
<reference evidence="6 7" key="1">
    <citation type="submission" date="2016-10" db="EMBL/GenBank/DDBJ databases">
        <authorList>
            <person name="de Groot N.N."/>
        </authorList>
    </citation>
    <scope>NUCLEOTIDE SEQUENCE [LARGE SCALE GENOMIC DNA]</scope>
    <source>
        <strain evidence="6 7">CGMCC 4.2026</strain>
    </source>
</reference>
<dbReference type="PANTHER" id="PTHR30417:SF1">
    <property type="entry name" value="N-ACETYLMURAMOYL-L-ALANINE AMIDASE AMID"/>
    <property type="match status" value="1"/>
</dbReference>
<dbReference type="Gene3D" id="1.10.530.10">
    <property type="match status" value="1"/>
</dbReference>